<keyword evidence="2" id="KW-0328">Glycosyltransferase</keyword>
<dbReference type="KEGG" id="pvi:Cvib_0648"/>
<dbReference type="eggNOG" id="COG1215">
    <property type="taxonomic scope" value="Bacteria"/>
</dbReference>
<reference evidence="5" key="1">
    <citation type="submission" date="2007-03" db="EMBL/GenBank/DDBJ databases">
        <title>Complete sequence of Prosthecochloris vibrioformis DSM 265.</title>
        <authorList>
            <consortium name="US DOE Joint Genome Institute"/>
            <person name="Copeland A."/>
            <person name="Lucas S."/>
            <person name="Lapidus A."/>
            <person name="Barry K."/>
            <person name="Detter J.C."/>
            <person name="Glavina del Rio T."/>
            <person name="Hammon N."/>
            <person name="Israni S."/>
            <person name="Pitluck S."/>
            <person name="Schmutz J."/>
            <person name="Larimer F."/>
            <person name="Land M."/>
            <person name="Hauser L."/>
            <person name="Mikhailova N."/>
            <person name="Li T."/>
            <person name="Overmann J."/>
            <person name="Schuster S.C."/>
            <person name="Bryant D.A."/>
            <person name="Richardson P."/>
        </authorList>
    </citation>
    <scope>NUCLEOTIDE SEQUENCE [LARGE SCALE GENOMIC DNA]</scope>
    <source>
        <strain evidence="5">DSM 265</strain>
    </source>
</reference>
<evidence type="ECO:0000313" key="5">
    <source>
        <dbReference type="EMBL" id="ABP36665.1"/>
    </source>
</evidence>
<dbReference type="InterPro" id="IPR001173">
    <property type="entry name" value="Glyco_trans_2-like"/>
</dbReference>
<dbReference type="InterPro" id="IPR050834">
    <property type="entry name" value="Glycosyltransf_2"/>
</dbReference>
<dbReference type="STRING" id="290318.Cvib_0648"/>
<dbReference type="AlphaFoldDB" id="A4SDV6"/>
<evidence type="ECO:0000259" key="4">
    <source>
        <dbReference type="Pfam" id="PF00535"/>
    </source>
</evidence>
<dbReference type="OrthoDB" id="9815829at2"/>
<dbReference type="SUPFAM" id="SSF53448">
    <property type="entry name" value="Nucleotide-diphospho-sugar transferases"/>
    <property type="match status" value="1"/>
</dbReference>
<proteinExistence type="inferred from homology"/>
<evidence type="ECO:0000256" key="2">
    <source>
        <dbReference type="ARBA" id="ARBA00022676"/>
    </source>
</evidence>
<dbReference type="PANTHER" id="PTHR43685:SF5">
    <property type="entry name" value="GLYCOSYLTRANSFERASE EPSE-RELATED"/>
    <property type="match status" value="1"/>
</dbReference>
<evidence type="ECO:0000256" key="3">
    <source>
        <dbReference type="ARBA" id="ARBA00022679"/>
    </source>
</evidence>
<organism evidence="5">
    <name type="scientific">Chlorobium phaeovibrioides (strain DSM 265 / 1930)</name>
    <name type="common">Prosthecochloris vibrioformis (strain DSM 265)</name>
    <dbReference type="NCBI Taxonomy" id="290318"/>
    <lineage>
        <taxon>Bacteria</taxon>
        <taxon>Pseudomonadati</taxon>
        <taxon>Chlorobiota</taxon>
        <taxon>Chlorobiia</taxon>
        <taxon>Chlorobiales</taxon>
        <taxon>Chlorobiaceae</taxon>
        <taxon>Chlorobium/Pelodictyon group</taxon>
        <taxon>Chlorobium</taxon>
    </lineage>
</organism>
<accession>A4SDV6</accession>
<name>A4SDV6_CHLPM</name>
<evidence type="ECO:0000256" key="1">
    <source>
        <dbReference type="ARBA" id="ARBA00006739"/>
    </source>
</evidence>
<dbReference type="PANTHER" id="PTHR43685">
    <property type="entry name" value="GLYCOSYLTRANSFERASE"/>
    <property type="match status" value="1"/>
</dbReference>
<dbReference type="GO" id="GO:0016757">
    <property type="term" value="F:glycosyltransferase activity"/>
    <property type="evidence" value="ECO:0007669"/>
    <property type="project" value="UniProtKB-KW"/>
</dbReference>
<comment type="similarity">
    <text evidence="1">Belongs to the glycosyltransferase 2 family.</text>
</comment>
<dbReference type="InterPro" id="IPR029044">
    <property type="entry name" value="Nucleotide-diphossugar_trans"/>
</dbReference>
<dbReference type="CDD" id="cd04195">
    <property type="entry name" value="GT2_AmsE_like"/>
    <property type="match status" value="1"/>
</dbReference>
<dbReference type="Pfam" id="PF00535">
    <property type="entry name" value="Glycos_transf_2"/>
    <property type="match status" value="1"/>
</dbReference>
<keyword evidence="3 5" id="KW-0808">Transferase</keyword>
<dbReference type="Gene3D" id="3.90.550.10">
    <property type="entry name" value="Spore Coat Polysaccharide Biosynthesis Protein SpsA, Chain A"/>
    <property type="match status" value="1"/>
</dbReference>
<dbReference type="HOGENOM" id="CLU_025996_0_9_10"/>
<dbReference type="CAZy" id="GT2">
    <property type="family name" value="Glycosyltransferase Family 2"/>
</dbReference>
<dbReference type="EMBL" id="CP000607">
    <property type="protein sequence ID" value="ABP36665.1"/>
    <property type="molecule type" value="Genomic_DNA"/>
</dbReference>
<protein>
    <submittedName>
        <fullName evidence="5">Glycosyl transferase, family 2</fullName>
    </submittedName>
</protein>
<sequence length="283" mass="32092">MSTNPLDRLHGFDGGFTVLMAVYYKEDPLRFKRALVSVFSNTLVPDSMILVVDGPIPQSIDHIIIDTLRNHNNFQVYRLPENRGLAYALNEGLSHVKTEWVVRADSDDINRPGRFETQAKAIAMMIPPVDLLGGAIQEMDFDGTPLGVRRTVEMDSDIRLFARRRNPFNHMTIAYRTSLVRSVGGYPDIYLKEDYALWASMIHAGARCANLPDILVDAMTGREMYYRRGGLKYAIAEISLQRHLITCNIKSSSHAIIDGVARSLVFMMPAFFRALFYTIMLRK</sequence>
<gene>
    <name evidence="5" type="ordered locus">Cvib_0648</name>
</gene>
<feature type="domain" description="Glycosyltransferase 2-like" evidence="4">
    <location>
        <begin position="20"/>
        <end position="122"/>
    </location>
</feature>